<name>A0A1E5NZP4_9ACTN</name>
<evidence type="ECO:0000313" key="3">
    <source>
        <dbReference type="Proteomes" id="UP000095705"/>
    </source>
</evidence>
<feature type="transmembrane region" description="Helical" evidence="1">
    <location>
        <begin position="59"/>
        <end position="79"/>
    </location>
</feature>
<proteinExistence type="predicted"/>
<dbReference type="AlphaFoldDB" id="A0A1E5NZP4"/>
<comment type="caution">
    <text evidence="2">The sequence shown here is derived from an EMBL/GenBank/DDBJ whole genome shotgun (WGS) entry which is preliminary data.</text>
</comment>
<keyword evidence="1" id="KW-1133">Transmembrane helix</keyword>
<keyword evidence="1" id="KW-0472">Membrane</keyword>
<reference evidence="2 3" key="1">
    <citation type="submission" date="2016-08" db="EMBL/GenBank/DDBJ databases">
        <title>The complete genome of Streptomyces subrutilus 10-1-1.</title>
        <authorList>
            <person name="Chen X."/>
        </authorList>
    </citation>
    <scope>NUCLEOTIDE SEQUENCE [LARGE SCALE GENOMIC DNA]</scope>
    <source>
        <strain evidence="2 3">10-1-1</strain>
    </source>
</reference>
<keyword evidence="1" id="KW-0812">Transmembrane</keyword>
<dbReference type="Proteomes" id="UP000095705">
    <property type="component" value="Unassembled WGS sequence"/>
</dbReference>
<evidence type="ECO:0000313" key="2">
    <source>
        <dbReference type="EMBL" id="OEJ22254.1"/>
    </source>
</evidence>
<protein>
    <submittedName>
        <fullName evidence="2">Uncharacterized protein</fullName>
    </submittedName>
</protein>
<gene>
    <name evidence="2" type="ORF">BGK67_32255</name>
</gene>
<organism evidence="2 3">
    <name type="scientific">Streptomyces subrutilus</name>
    <dbReference type="NCBI Taxonomy" id="36818"/>
    <lineage>
        <taxon>Bacteria</taxon>
        <taxon>Bacillati</taxon>
        <taxon>Actinomycetota</taxon>
        <taxon>Actinomycetes</taxon>
        <taxon>Kitasatosporales</taxon>
        <taxon>Streptomycetaceae</taxon>
        <taxon>Streptomyces</taxon>
    </lineage>
</organism>
<dbReference type="EMBL" id="MEHK01000002">
    <property type="protein sequence ID" value="OEJ22254.1"/>
    <property type="molecule type" value="Genomic_DNA"/>
</dbReference>
<keyword evidence="3" id="KW-1185">Reference proteome</keyword>
<evidence type="ECO:0000256" key="1">
    <source>
        <dbReference type="SAM" id="Phobius"/>
    </source>
</evidence>
<sequence>MDRATQGYRRAVGHCGGDRWQRYGVVPSMKMDDEACLGVLLDAVTDTRFKLLTGDEARAVMMLLGALAMSIPAVTASFARTNRVTVGRTWWSAGASSAPAVASRGLAPTVPFLACIAPGPGSPLGLALSDAAECFDTPFRR</sequence>
<accession>A0A1E5NZP4</accession>